<accession>W9GWR3</accession>
<dbReference type="Proteomes" id="UP000019486">
    <property type="component" value="Unassembled WGS sequence"/>
</dbReference>
<dbReference type="EMBL" id="AVFL01000034">
    <property type="protein sequence ID" value="EWY36892.1"/>
    <property type="molecule type" value="Genomic_DNA"/>
</dbReference>
<dbReference type="STRING" id="1385369.N825_23040"/>
<gene>
    <name evidence="1" type="ORF">N825_23040</name>
</gene>
<organism evidence="1 2">
    <name type="scientific">Skermanella stibiiresistens SB22</name>
    <dbReference type="NCBI Taxonomy" id="1385369"/>
    <lineage>
        <taxon>Bacteria</taxon>
        <taxon>Pseudomonadati</taxon>
        <taxon>Pseudomonadota</taxon>
        <taxon>Alphaproteobacteria</taxon>
        <taxon>Rhodospirillales</taxon>
        <taxon>Azospirillaceae</taxon>
        <taxon>Skermanella</taxon>
    </lineage>
</organism>
<evidence type="ECO:0000313" key="1">
    <source>
        <dbReference type="EMBL" id="EWY36892.1"/>
    </source>
</evidence>
<name>W9GWR3_9PROT</name>
<comment type="caution">
    <text evidence="1">The sequence shown here is derived from an EMBL/GenBank/DDBJ whole genome shotgun (WGS) entry which is preliminary data.</text>
</comment>
<proteinExistence type="predicted"/>
<reference evidence="1 2" key="1">
    <citation type="submission" date="2013-08" db="EMBL/GenBank/DDBJ databases">
        <title>The genome sequence of Skermanella stibiiresistens.</title>
        <authorList>
            <person name="Zhu W."/>
            <person name="Wang G."/>
        </authorList>
    </citation>
    <scope>NUCLEOTIDE SEQUENCE [LARGE SCALE GENOMIC DNA]</scope>
    <source>
        <strain evidence="1 2">SB22</strain>
    </source>
</reference>
<sequence length="154" mass="16072">MAPAIAGFTLGRETPLPVEIAQVPCGVPKHTASFTLPGPLLDITRTDASLGGRQPVPVWLGPFAQQGSADVVRLRFGADAQGDAGTVSRVGDVIHLPVHQGDPADPPRRILLHCRNDVVALVQYVSQSGAVKEFAVIHTQVAEGAAGKSHHAAK</sequence>
<evidence type="ECO:0000313" key="2">
    <source>
        <dbReference type="Proteomes" id="UP000019486"/>
    </source>
</evidence>
<keyword evidence="2" id="KW-1185">Reference proteome</keyword>
<protein>
    <submittedName>
        <fullName evidence="1">Uncharacterized protein</fullName>
    </submittedName>
</protein>
<dbReference type="AlphaFoldDB" id="W9GWR3"/>